<dbReference type="Proteomes" id="UP000676194">
    <property type="component" value="Chromosome"/>
</dbReference>
<keyword evidence="1" id="KW-0472">Membrane</keyword>
<feature type="transmembrane region" description="Helical" evidence="1">
    <location>
        <begin position="12"/>
        <end position="28"/>
    </location>
</feature>
<protein>
    <submittedName>
        <fullName evidence="2">Uncharacterized protein</fullName>
    </submittedName>
</protein>
<accession>A0A8E6B4Z6</accession>
<sequence length="188" mass="21305">MPLFLIDPPSWFYYLLAVIALIGLFTFYKNQTGKSLAIFAGTAFPLLITLLIDYAIQSPREQIVKNIQAIAAATQDKQIDRGFEFISSSINYRGHNKESLRAAAMNAYNMYDWRGAKVWDFTREEFSQDTETTATQGFMTSLEGGGGVILYCKVKFVKEKDGVWRVTHFAFYNPLNRDKGTEETIPGL</sequence>
<evidence type="ECO:0000313" key="2">
    <source>
        <dbReference type="EMBL" id="QVL32022.1"/>
    </source>
</evidence>
<proteinExistence type="predicted"/>
<feature type="transmembrane region" description="Helical" evidence="1">
    <location>
        <begin position="35"/>
        <end position="56"/>
    </location>
</feature>
<organism evidence="2 3">
    <name type="scientific">Telmatocola sphagniphila</name>
    <dbReference type="NCBI Taxonomy" id="1123043"/>
    <lineage>
        <taxon>Bacteria</taxon>
        <taxon>Pseudomonadati</taxon>
        <taxon>Planctomycetota</taxon>
        <taxon>Planctomycetia</taxon>
        <taxon>Gemmatales</taxon>
        <taxon>Gemmataceae</taxon>
    </lineage>
</organism>
<dbReference type="EMBL" id="CP074694">
    <property type="protein sequence ID" value="QVL32022.1"/>
    <property type="molecule type" value="Genomic_DNA"/>
</dbReference>
<keyword evidence="1" id="KW-1133">Transmembrane helix</keyword>
<name>A0A8E6B4Z6_9BACT</name>
<reference evidence="2" key="1">
    <citation type="submission" date="2021-05" db="EMBL/GenBank/DDBJ databases">
        <title>Complete genome sequence of the cellulolytic planctomycete Telmatocola sphagniphila SP2T and characterization of the first cellulase from planctomycetes.</title>
        <authorList>
            <person name="Rakitin A.L."/>
            <person name="Beletsky A.V."/>
            <person name="Naumoff D.G."/>
            <person name="Kulichevskaya I.S."/>
            <person name="Mardanov A.V."/>
            <person name="Ravin N.V."/>
            <person name="Dedysh S.N."/>
        </authorList>
    </citation>
    <scope>NUCLEOTIDE SEQUENCE</scope>
    <source>
        <strain evidence="2">SP2T</strain>
    </source>
</reference>
<dbReference type="AlphaFoldDB" id="A0A8E6B4Z6"/>
<evidence type="ECO:0000313" key="3">
    <source>
        <dbReference type="Proteomes" id="UP000676194"/>
    </source>
</evidence>
<keyword evidence="1" id="KW-0812">Transmembrane</keyword>
<evidence type="ECO:0000256" key="1">
    <source>
        <dbReference type="SAM" id="Phobius"/>
    </source>
</evidence>
<keyword evidence="3" id="KW-1185">Reference proteome</keyword>
<dbReference type="RefSeq" id="WP_213496583.1">
    <property type="nucleotide sequence ID" value="NZ_CP074694.1"/>
</dbReference>
<dbReference type="KEGG" id="tsph:KIH39_24830"/>
<gene>
    <name evidence="2" type="ORF">KIH39_24830</name>
</gene>